<dbReference type="InterPro" id="IPR011761">
    <property type="entry name" value="ATP-grasp"/>
</dbReference>
<organism evidence="4 5">
    <name type="scientific">Streptomyces lacrimifluminis</name>
    <dbReference type="NCBI Taxonomy" id="1500077"/>
    <lineage>
        <taxon>Bacteria</taxon>
        <taxon>Bacillati</taxon>
        <taxon>Actinomycetota</taxon>
        <taxon>Actinomycetes</taxon>
        <taxon>Kitasatosporales</taxon>
        <taxon>Streptomycetaceae</taxon>
        <taxon>Streptomyces</taxon>
    </lineage>
</organism>
<evidence type="ECO:0000259" key="3">
    <source>
        <dbReference type="PROSITE" id="PS50975"/>
    </source>
</evidence>
<protein>
    <submittedName>
        <fullName evidence="4">ATP-grasp domain-containing protein</fullName>
    </submittedName>
</protein>
<comment type="caution">
    <text evidence="4">The sequence shown here is derived from an EMBL/GenBank/DDBJ whole genome shotgun (WGS) entry which is preliminary data.</text>
</comment>
<dbReference type="Proteomes" id="UP000625682">
    <property type="component" value="Unassembled WGS sequence"/>
</dbReference>
<reference evidence="4" key="2">
    <citation type="submission" date="2020-09" db="EMBL/GenBank/DDBJ databases">
        <authorList>
            <person name="Sun Q."/>
            <person name="Zhou Y."/>
        </authorList>
    </citation>
    <scope>NUCLEOTIDE SEQUENCE</scope>
    <source>
        <strain evidence="4">CGMCC 4.7272</strain>
    </source>
</reference>
<feature type="region of interest" description="Disordered" evidence="2">
    <location>
        <begin position="412"/>
        <end position="438"/>
    </location>
</feature>
<dbReference type="GO" id="GO:0046872">
    <property type="term" value="F:metal ion binding"/>
    <property type="evidence" value="ECO:0007669"/>
    <property type="project" value="InterPro"/>
</dbReference>
<name>A0A917P5C9_9ACTN</name>
<dbReference type="RefSeq" id="WP_189151401.1">
    <property type="nucleotide sequence ID" value="NZ_BAABER010000052.1"/>
</dbReference>
<proteinExistence type="predicted"/>
<accession>A0A917P5C9</accession>
<evidence type="ECO:0000256" key="1">
    <source>
        <dbReference type="PROSITE-ProRule" id="PRU00409"/>
    </source>
</evidence>
<dbReference type="AlphaFoldDB" id="A0A917P5C9"/>
<gene>
    <name evidence="4" type="ORF">GCM10012282_69460</name>
</gene>
<reference evidence="4" key="1">
    <citation type="journal article" date="2014" name="Int. J. Syst. Evol. Microbiol.">
        <title>Complete genome sequence of Corynebacterium casei LMG S-19264T (=DSM 44701T), isolated from a smear-ripened cheese.</title>
        <authorList>
            <consortium name="US DOE Joint Genome Institute (JGI-PGF)"/>
            <person name="Walter F."/>
            <person name="Albersmeier A."/>
            <person name="Kalinowski J."/>
            <person name="Ruckert C."/>
        </authorList>
    </citation>
    <scope>NUCLEOTIDE SEQUENCE</scope>
    <source>
        <strain evidence="4">CGMCC 4.7272</strain>
    </source>
</reference>
<dbReference type="GO" id="GO:0005524">
    <property type="term" value="F:ATP binding"/>
    <property type="evidence" value="ECO:0007669"/>
    <property type="project" value="UniProtKB-UniRule"/>
</dbReference>
<evidence type="ECO:0000256" key="2">
    <source>
        <dbReference type="SAM" id="MobiDB-lite"/>
    </source>
</evidence>
<dbReference type="EMBL" id="BMMU01000034">
    <property type="protein sequence ID" value="GGJ62316.1"/>
    <property type="molecule type" value="Genomic_DNA"/>
</dbReference>
<dbReference type="PROSITE" id="PS50975">
    <property type="entry name" value="ATP_GRASP"/>
    <property type="match status" value="1"/>
</dbReference>
<evidence type="ECO:0000313" key="4">
    <source>
        <dbReference type="EMBL" id="GGJ62316.1"/>
    </source>
</evidence>
<keyword evidence="1" id="KW-0067">ATP-binding</keyword>
<dbReference type="SUPFAM" id="SSF56059">
    <property type="entry name" value="Glutathione synthetase ATP-binding domain-like"/>
    <property type="match status" value="1"/>
</dbReference>
<feature type="domain" description="ATP-grasp" evidence="3">
    <location>
        <begin position="132"/>
        <end position="326"/>
    </location>
</feature>
<keyword evidence="5" id="KW-1185">Reference proteome</keyword>
<dbReference type="Gene3D" id="3.30.470.20">
    <property type="entry name" value="ATP-grasp fold, B domain"/>
    <property type="match status" value="1"/>
</dbReference>
<evidence type="ECO:0000313" key="5">
    <source>
        <dbReference type="Proteomes" id="UP000625682"/>
    </source>
</evidence>
<keyword evidence="1" id="KW-0547">Nucleotide-binding</keyword>
<sequence>MSVSLLDTRVPAVLVRTDRNPFHHGTLGAVRSLGRAGVDVHLIADVGGSPVRRSRFVRQLHPPPLPGAAPADIARALLRVASRIARPAVLIPLDDASAVAVGLARAALAPAFLLPQQPGALAERVADKAELATVCAAVGVPHPLTLIPDSATEAAAVAWRLGLPAVAKWSRPWLLPADSDLRSTVVVRSARQARELYLRTEEAGSRLLLQAFLPPGPDLDWFCHGYVDRAGTVRGGGPGRKLHAWPRGAGLTAVGHWTPNATVQVLAERVVGELGYRGIFDLDFRRCASTGDYHLLDFNPRPGAQFRLFTDTAGLDVVRAQHLDLTHRPLPEGAPRPGRAFVVENYAPLSALRPAPAGRELAWHAPDDLAPGWAMWALWARHAVRCLPTRLRRLCARPEPDGTRARVIRQAVADAPQPLPDGSLTAGSLTDDEKANSC</sequence>